<comment type="caution">
    <text evidence="1">The sequence shown here is derived from an EMBL/GenBank/DDBJ whole genome shotgun (WGS) entry which is preliminary data.</text>
</comment>
<accession>A0ACC2ZU57</accession>
<dbReference type="Proteomes" id="UP001172386">
    <property type="component" value="Unassembled WGS sequence"/>
</dbReference>
<protein>
    <submittedName>
        <fullName evidence="1">Uncharacterized protein</fullName>
    </submittedName>
</protein>
<gene>
    <name evidence="1" type="ORF">H2198_009634</name>
</gene>
<dbReference type="EMBL" id="JAPDRQ010000284">
    <property type="protein sequence ID" value="KAJ9651080.1"/>
    <property type="molecule type" value="Genomic_DNA"/>
</dbReference>
<evidence type="ECO:0000313" key="1">
    <source>
        <dbReference type="EMBL" id="KAJ9651080.1"/>
    </source>
</evidence>
<organism evidence="1 2">
    <name type="scientific">Neophaeococcomyces mojaviensis</name>
    <dbReference type="NCBI Taxonomy" id="3383035"/>
    <lineage>
        <taxon>Eukaryota</taxon>
        <taxon>Fungi</taxon>
        <taxon>Dikarya</taxon>
        <taxon>Ascomycota</taxon>
        <taxon>Pezizomycotina</taxon>
        <taxon>Eurotiomycetes</taxon>
        <taxon>Chaetothyriomycetidae</taxon>
        <taxon>Chaetothyriales</taxon>
        <taxon>Chaetothyriales incertae sedis</taxon>
        <taxon>Neophaeococcomyces</taxon>
    </lineage>
</organism>
<name>A0ACC2ZU57_9EURO</name>
<proteinExistence type="predicted"/>
<sequence length="905" mass="99309">MKRAIRRFLQPTVVDDENSEINATKNLEEHSAYNKKVDEIRDTEYPTLSGTTYLDHAGTTPYPRSAIESWTLELTTNLFGNPHSASASSQLSTRRVDDIRVKVLNFFHASPEDFDVVFVANATAAIKLVVEAFRDHRSGFWYGYHADSHTSLVGCRELATKGSRCFEDDQSVREWISALQQDTRLTGDLSIFAYPGQSNMTGRRLPLEWSHNIRRYAAQCGKQIYTLLDAASLVSTCPLDLSDAAAAPDFTALSFYKIFGFPDLGALIVRKQSAELLLRKRYFAGGTVDAVVSSAEPWHAKKNSIHGALEEGTLPFHNILALDHVMSVHEKLFGSMAGVSHHAGYLAQEARSFLKRACHANGSEVCEIYGATSEAAFGPLIAFNLKDGLGKFISASEVEKLSIVKGIQLRTGGMCNPGGIAKHLNLSAEQIRSNYDAGYRCGGESDLVDGNPVGAIRISFGAMSTRSDLETFKAFIEEYYVERNVLQAPPATFDSQTQRSSFFVESISVFPIKSCAAFKLSAGQQWLVTLKGLAWDREWCLVHEGTNVALSQKRYPRLSLLRPSLDLVNRKLTVSYVVADTTKQIEINIDETLSAATSSARTCPNDAFRLSKSKVCGDTIPVHVYTSQIVNSFFSDALGVPCSLARYSRTDTSRVTNIRRPHSSPSSTKTFPGRSISSSQLMLANESPMLIVSRSSVNELNRQIRNNALEKGRDAKDIKTVSADSFRGNIVVAQRSQTESSTDETPYYEDDWTSVTIGARQSSPRPTNPKQRSNASTSSSHFDISSGTSETTSSMPGSFDSTNTGIDTDIGVNHDKMDTSHNVTESQQKPIPVTLDILGPCQRCQMISIDQTTAESQAEPFSTLAKSRRKGDGRIWFGVHAALAESSTHGSGELYIRIGDLVSPS</sequence>
<reference evidence="1" key="1">
    <citation type="submission" date="2022-10" db="EMBL/GenBank/DDBJ databases">
        <title>Culturing micro-colonial fungi from biological soil crusts in the Mojave desert and describing Neophaeococcomyces mojavensis, and introducing the new genera and species Taxawa tesnikishii.</title>
        <authorList>
            <person name="Kurbessoian T."/>
            <person name="Stajich J.E."/>
        </authorList>
    </citation>
    <scope>NUCLEOTIDE SEQUENCE</scope>
    <source>
        <strain evidence="1">JES_112</strain>
    </source>
</reference>
<evidence type="ECO:0000313" key="2">
    <source>
        <dbReference type="Proteomes" id="UP001172386"/>
    </source>
</evidence>
<keyword evidence="2" id="KW-1185">Reference proteome</keyword>